<dbReference type="SUPFAM" id="SSF102114">
    <property type="entry name" value="Radical SAM enzymes"/>
    <property type="match status" value="1"/>
</dbReference>
<dbReference type="GO" id="GO:0051539">
    <property type="term" value="F:4 iron, 4 sulfur cluster binding"/>
    <property type="evidence" value="ECO:0007669"/>
    <property type="project" value="UniProtKB-UniRule"/>
</dbReference>
<dbReference type="Pfam" id="PF06969">
    <property type="entry name" value="HemN_C"/>
    <property type="match status" value="1"/>
</dbReference>
<keyword evidence="7 10" id="KW-0408">Iron</keyword>
<evidence type="ECO:0000256" key="7">
    <source>
        <dbReference type="ARBA" id="ARBA00023004"/>
    </source>
</evidence>
<dbReference type="GO" id="GO:0006779">
    <property type="term" value="P:porphyrin-containing compound biosynthetic process"/>
    <property type="evidence" value="ECO:0007669"/>
    <property type="project" value="InterPro"/>
</dbReference>
<evidence type="ECO:0000256" key="5">
    <source>
        <dbReference type="ARBA" id="ARBA00022691"/>
    </source>
</evidence>
<name>A0A6P1DTI6_9GAMM</name>
<evidence type="ECO:0000256" key="9">
    <source>
        <dbReference type="ARBA" id="ARBA00023186"/>
    </source>
</evidence>
<keyword evidence="6 10" id="KW-0479">Metal-binding</keyword>
<dbReference type="Proteomes" id="UP000471640">
    <property type="component" value="Unassembled WGS sequence"/>
</dbReference>
<keyword evidence="5 10" id="KW-0949">S-adenosyl-L-methionine</keyword>
<dbReference type="InterPro" id="IPR010723">
    <property type="entry name" value="HemN_C"/>
</dbReference>
<protein>
    <recommendedName>
        <fullName evidence="3 10">Heme chaperone HemW</fullName>
    </recommendedName>
</protein>
<dbReference type="PROSITE" id="PS51918">
    <property type="entry name" value="RADICAL_SAM"/>
    <property type="match status" value="1"/>
</dbReference>
<gene>
    <name evidence="12" type="primary">hemW</name>
    <name evidence="12" type="ORF">G3480_14075</name>
</gene>
<keyword evidence="9 10" id="KW-0143">Chaperone</keyword>
<dbReference type="SFLD" id="SFLDS00029">
    <property type="entry name" value="Radical_SAM"/>
    <property type="match status" value="1"/>
</dbReference>
<dbReference type="InterPro" id="IPR006638">
    <property type="entry name" value="Elp3/MiaA/NifB-like_rSAM"/>
</dbReference>
<evidence type="ECO:0000256" key="1">
    <source>
        <dbReference type="ARBA" id="ARBA00001966"/>
    </source>
</evidence>
<evidence type="ECO:0000256" key="6">
    <source>
        <dbReference type="ARBA" id="ARBA00022723"/>
    </source>
</evidence>
<comment type="caution">
    <text evidence="12">The sequence shown here is derived from an EMBL/GenBank/DDBJ whole genome shotgun (WGS) entry which is preliminary data.</text>
</comment>
<comment type="subcellular location">
    <subcellularLocation>
        <location evidence="10">Cytoplasm</location>
    </subcellularLocation>
</comment>
<comment type="similarity">
    <text evidence="2">Belongs to the anaerobic coproporphyrinogen-III oxidase family. HemW subfamily.</text>
</comment>
<evidence type="ECO:0000256" key="10">
    <source>
        <dbReference type="RuleBase" id="RU364116"/>
    </source>
</evidence>
<dbReference type="PANTHER" id="PTHR13932:SF5">
    <property type="entry name" value="RADICAL S-ADENOSYL METHIONINE DOMAIN-CONTAINING PROTEIN 1, MITOCHONDRIAL"/>
    <property type="match status" value="1"/>
</dbReference>
<dbReference type="RefSeq" id="WP_164654529.1">
    <property type="nucleotide sequence ID" value="NZ_JAAIJR010000055.1"/>
</dbReference>
<comment type="cofactor">
    <cofactor evidence="1">
        <name>[4Fe-4S] cluster</name>
        <dbReference type="ChEBI" id="CHEBI:49883"/>
    </cofactor>
</comment>
<evidence type="ECO:0000313" key="12">
    <source>
        <dbReference type="EMBL" id="NEX21428.1"/>
    </source>
</evidence>
<dbReference type="InterPro" id="IPR034505">
    <property type="entry name" value="Coproporphyrinogen-III_oxidase"/>
</dbReference>
<evidence type="ECO:0000259" key="11">
    <source>
        <dbReference type="PROSITE" id="PS51918"/>
    </source>
</evidence>
<evidence type="ECO:0000256" key="2">
    <source>
        <dbReference type="ARBA" id="ARBA00006100"/>
    </source>
</evidence>
<dbReference type="CDD" id="cd01335">
    <property type="entry name" value="Radical_SAM"/>
    <property type="match status" value="1"/>
</dbReference>
<evidence type="ECO:0000313" key="13">
    <source>
        <dbReference type="Proteomes" id="UP000471640"/>
    </source>
</evidence>
<dbReference type="InterPro" id="IPR004559">
    <property type="entry name" value="HemW-like"/>
</dbReference>
<dbReference type="EMBL" id="JAAIJR010000055">
    <property type="protein sequence ID" value="NEX21428.1"/>
    <property type="molecule type" value="Genomic_DNA"/>
</dbReference>
<dbReference type="GO" id="GO:0004109">
    <property type="term" value="F:coproporphyrinogen oxidase activity"/>
    <property type="evidence" value="ECO:0007669"/>
    <property type="project" value="InterPro"/>
</dbReference>
<dbReference type="SFLD" id="SFLDG01082">
    <property type="entry name" value="B12-binding_domain_containing"/>
    <property type="match status" value="1"/>
</dbReference>
<keyword evidence="10" id="KW-0963">Cytoplasm</keyword>
<dbReference type="GO" id="GO:0005737">
    <property type="term" value="C:cytoplasm"/>
    <property type="evidence" value="ECO:0007669"/>
    <property type="project" value="UniProtKB-SubCell"/>
</dbReference>
<reference evidence="12 13" key="2">
    <citation type="submission" date="2020-02" db="EMBL/GenBank/DDBJ databases">
        <title>Genome sequences of Thiorhodococcus mannitoliphagus and Thiorhodococcus minor, purple sulfur photosynthetic bacteria in the gammaproteobacterial family, Chromatiaceae.</title>
        <authorList>
            <person name="Aviles F.A."/>
            <person name="Meyer T.E."/>
            <person name="Kyndt J.A."/>
        </authorList>
    </citation>
    <scope>NUCLEOTIDE SEQUENCE [LARGE SCALE GENOMIC DNA]</scope>
    <source>
        <strain evidence="12 13">DSM 18266</strain>
    </source>
</reference>
<dbReference type="PANTHER" id="PTHR13932">
    <property type="entry name" value="COPROPORPHYRINIGEN III OXIDASE"/>
    <property type="match status" value="1"/>
</dbReference>
<evidence type="ECO:0000256" key="4">
    <source>
        <dbReference type="ARBA" id="ARBA00022617"/>
    </source>
</evidence>
<dbReference type="SFLD" id="SFLDF00288">
    <property type="entry name" value="HemN-like__clustered_with_nucl"/>
    <property type="match status" value="1"/>
</dbReference>
<dbReference type="SFLD" id="SFLDF00562">
    <property type="entry name" value="HemN-like__clustered_with_heat"/>
    <property type="match status" value="1"/>
</dbReference>
<dbReference type="InterPro" id="IPR007197">
    <property type="entry name" value="rSAM"/>
</dbReference>
<keyword evidence="4 10" id="KW-0349">Heme</keyword>
<dbReference type="InterPro" id="IPR058240">
    <property type="entry name" value="rSAM_sf"/>
</dbReference>
<reference evidence="13" key="1">
    <citation type="journal article" date="2020" name="Microbiol. Resour. Announc.">
        <title>Draft Genome Sequences of Thiorhodococcus mannitoliphagus and Thiorhodococcus minor, Purple Sulfur Photosynthetic Bacteria in the Gammaproteobacterial Family Chromatiaceae.</title>
        <authorList>
            <person name="Aviles F.A."/>
            <person name="Meyer T.E."/>
            <person name="Kyndt J.A."/>
        </authorList>
    </citation>
    <scope>NUCLEOTIDE SEQUENCE [LARGE SCALE GENOMIC DNA]</scope>
    <source>
        <strain evidence="13">DSM 18266</strain>
    </source>
</reference>
<dbReference type="InterPro" id="IPR013785">
    <property type="entry name" value="Aldolase_TIM"/>
</dbReference>
<comment type="function">
    <text evidence="10">Probably acts as a heme chaperone, transferring heme to an unknown acceptor. Binds one molecule of heme per monomer, possibly covalently. Binds 1 [4Fe-4S] cluster. The cluster is coordinated with 3 cysteines and an exchangeable S-adenosyl-L-methionine.</text>
</comment>
<keyword evidence="13" id="KW-1185">Reference proteome</keyword>
<dbReference type="AlphaFoldDB" id="A0A6P1DTI6"/>
<feature type="domain" description="Radical SAM core" evidence="11">
    <location>
        <begin position="9"/>
        <end position="244"/>
    </location>
</feature>
<sequence length="400" mass="43771">MNLPEPAVERRAPPLSLYVHLPWCISKCPYCDFNSHALGGTTPFDPYVDRLIADLEADLDRFGVSRPLQSIFIGGGTPSLFPGKAIHRLLAGIAARIELAADAEVTLEANPGAADAGRFAAYREAGVNRLSIGVQSLSASHLERLGRIHDPTEACAAVRMARTAGFDNLNLDFMFGLPGQLLQAAAEDLDRLIALEPEHLSYYQLTLEPNTRFFAHPPQMPDVDLAADIGEQGAELLGAAGYGRYEVSAYARPGRCCRHNLGYWRFGDYLGIGAGAHGKLTKVEAGETAFRILRTAKHRDPDRYLGKHPEALISTCRELCDADVIFEFALNAMRLTSGFERSLFTAMTGLPWLRLEPYVAQGVERGLVEQDGDRLCPTQRGRDFLDDLVGSFLSPPTPMS</sequence>
<organism evidence="12 13">
    <name type="scientific">Thiorhodococcus mannitoliphagus</name>
    <dbReference type="NCBI Taxonomy" id="329406"/>
    <lineage>
        <taxon>Bacteria</taxon>
        <taxon>Pseudomonadati</taxon>
        <taxon>Pseudomonadota</taxon>
        <taxon>Gammaproteobacteria</taxon>
        <taxon>Chromatiales</taxon>
        <taxon>Chromatiaceae</taxon>
        <taxon>Thiorhodococcus</taxon>
    </lineage>
</organism>
<dbReference type="SMART" id="SM00729">
    <property type="entry name" value="Elp3"/>
    <property type="match status" value="1"/>
</dbReference>
<evidence type="ECO:0000256" key="3">
    <source>
        <dbReference type="ARBA" id="ARBA00017228"/>
    </source>
</evidence>
<dbReference type="NCBIfam" id="TIGR00539">
    <property type="entry name" value="hemN_rel"/>
    <property type="match status" value="1"/>
</dbReference>
<evidence type="ECO:0000256" key="8">
    <source>
        <dbReference type="ARBA" id="ARBA00023014"/>
    </source>
</evidence>
<accession>A0A6P1DTI6</accession>
<keyword evidence="8 10" id="KW-0411">Iron-sulfur</keyword>
<dbReference type="SFLD" id="SFLDG01065">
    <property type="entry name" value="anaerobic_coproporphyrinogen-I"/>
    <property type="match status" value="1"/>
</dbReference>
<proteinExistence type="inferred from homology"/>
<dbReference type="Pfam" id="PF04055">
    <property type="entry name" value="Radical_SAM"/>
    <property type="match status" value="1"/>
</dbReference>
<keyword evidence="10" id="KW-0004">4Fe-4S</keyword>
<dbReference type="Gene3D" id="3.20.20.70">
    <property type="entry name" value="Aldolase class I"/>
    <property type="match status" value="1"/>
</dbReference>
<dbReference type="GO" id="GO:0046872">
    <property type="term" value="F:metal ion binding"/>
    <property type="evidence" value="ECO:0007669"/>
    <property type="project" value="UniProtKB-UniRule"/>
</dbReference>